<feature type="domain" description="NolW-like" evidence="12">
    <location>
        <begin position="237"/>
        <end position="303"/>
    </location>
</feature>
<dbReference type="NCBIfam" id="TIGR02517">
    <property type="entry name" value="type_II_gspD"/>
    <property type="match status" value="1"/>
</dbReference>
<feature type="domain" description="Type II/III secretion system secretin-like" evidence="11">
    <location>
        <begin position="490"/>
        <end position="650"/>
    </location>
</feature>
<dbReference type="AlphaFoldDB" id="A0A1G9CKV8"/>
<dbReference type="STRING" id="246191.SAMN05660337_0714"/>
<name>A0A1G9CKV8_9BACT</name>
<gene>
    <name evidence="14" type="ORF">SAMN05660337_0714</name>
</gene>
<proteinExistence type="inferred from homology"/>
<dbReference type="Pfam" id="PF00263">
    <property type="entry name" value="Secretin"/>
    <property type="match status" value="1"/>
</dbReference>
<evidence type="ECO:0000313" key="14">
    <source>
        <dbReference type="EMBL" id="SDK52252.1"/>
    </source>
</evidence>
<dbReference type="InterPro" id="IPR038591">
    <property type="entry name" value="NolW-like_sf"/>
</dbReference>
<keyword evidence="6" id="KW-0732">Signal</keyword>
<comment type="subcellular location">
    <subcellularLocation>
        <location evidence="1 10">Cell outer membrane</location>
    </subcellularLocation>
</comment>
<evidence type="ECO:0000259" key="11">
    <source>
        <dbReference type="Pfam" id="PF00263"/>
    </source>
</evidence>
<evidence type="ECO:0000256" key="3">
    <source>
        <dbReference type="ARBA" id="ARBA00022448"/>
    </source>
</evidence>
<sequence>MKQLVPQIVLGLWIYIRNFFLRKIILSEFSSVEIVKLNMLKLLHKMVIALTISLTLLSSGAFAQPEGGDAVHANLESISLVEFIKFVGRYTGRNIVFNKGSLPGTHVSIYAGESLTEPELMAVFQQVLSGAGFYAVTRDNVTYILPARDAKLISPDIKSDSSGGSGEEIVTSVFQLAGKMSPDKVTALLKPFASQIGQVTAVPMADAVLIRDLQSNVDKMRKLLGIVRKVGAGQSTVLVDLQKTNAKSVASKLDSFYKKLSAVGKVGTSPVIEPIEWANSILVSGSEDQLTTIRSLISKLDKVSESYSKLKVYRLHNIEAVVAGDVLKSLVTGGGIPTAEGSSVGGGGSAKASTKSVSAGANAEGGVQVSADESTNTLIVMADAGQIPQIDKFVEQLDQAQDQVYIEALVLETTLSNSKDFGVEWQGAVKVGGGVSTFGYTKTKDSNMPGYAANPSNMPGGFSMGILGDLISYGGKSYPSIGALVNFTKASSDFNLISAPQIMTLDNSEAEVFIGENRPFKTGESTTTGGSLVNTYSYKDVGIKLNVKPHINREDGLVKLEVYQTYNTVSTSAGSSDLPVTNDRTTKTTVILADGSIMVIGGLIQSDQNRGQSAVPYLSDLPLLGWLFKTQSRSGKKQTLMVFLSARIIKTTEQLEAISQAKMDKYRTQRKRFNGFIEKEFNTYKNNDVPKAEPEASSTQSDG</sequence>
<dbReference type="PANTHER" id="PTHR30332">
    <property type="entry name" value="PROBABLE GENERAL SECRETION PATHWAY PROTEIN D"/>
    <property type="match status" value="1"/>
</dbReference>
<keyword evidence="15" id="KW-1185">Reference proteome</keyword>
<evidence type="ECO:0000256" key="8">
    <source>
        <dbReference type="ARBA" id="ARBA00023136"/>
    </source>
</evidence>
<reference evidence="15" key="1">
    <citation type="submission" date="2016-10" db="EMBL/GenBank/DDBJ databases">
        <authorList>
            <person name="Varghese N."/>
            <person name="Submissions S."/>
        </authorList>
    </citation>
    <scope>NUCLEOTIDE SEQUENCE [LARGE SCALE GENOMIC DNA]</scope>
    <source>
        <strain evidence="15">DSM 16995</strain>
    </source>
</reference>
<evidence type="ECO:0000256" key="1">
    <source>
        <dbReference type="ARBA" id="ARBA00004442"/>
    </source>
</evidence>
<evidence type="ECO:0000256" key="4">
    <source>
        <dbReference type="ARBA" id="ARBA00022452"/>
    </source>
</evidence>
<evidence type="ECO:0000256" key="5">
    <source>
        <dbReference type="ARBA" id="ARBA00022692"/>
    </source>
</evidence>
<feature type="domain" description="GspD-like N0" evidence="13">
    <location>
        <begin position="74"/>
        <end position="142"/>
    </location>
</feature>
<organism evidence="14 15">
    <name type="scientific">Maridesulfovibrio ferrireducens</name>
    <dbReference type="NCBI Taxonomy" id="246191"/>
    <lineage>
        <taxon>Bacteria</taxon>
        <taxon>Pseudomonadati</taxon>
        <taxon>Thermodesulfobacteriota</taxon>
        <taxon>Desulfovibrionia</taxon>
        <taxon>Desulfovibrionales</taxon>
        <taxon>Desulfovibrionaceae</taxon>
        <taxon>Maridesulfovibrio</taxon>
    </lineage>
</organism>
<dbReference type="PANTHER" id="PTHR30332:SF24">
    <property type="entry name" value="SECRETIN GSPD-RELATED"/>
    <property type="match status" value="1"/>
</dbReference>
<evidence type="ECO:0000256" key="6">
    <source>
        <dbReference type="ARBA" id="ARBA00022729"/>
    </source>
</evidence>
<comment type="similarity">
    <text evidence="2">Belongs to the bacterial secretin family. GSP D subfamily.</text>
</comment>
<dbReference type="InterPro" id="IPR013356">
    <property type="entry name" value="T2SS_GspD"/>
</dbReference>
<evidence type="ECO:0000313" key="15">
    <source>
        <dbReference type="Proteomes" id="UP000199053"/>
    </source>
</evidence>
<protein>
    <submittedName>
        <fullName evidence="14">General secretion pathway protein D</fullName>
    </submittedName>
</protein>
<dbReference type="Proteomes" id="UP000199053">
    <property type="component" value="Unassembled WGS sequence"/>
</dbReference>
<evidence type="ECO:0000256" key="9">
    <source>
        <dbReference type="ARBA" id="ARBA00023237"/>
    </source>
</evidence>
<evidence type="ECO:0000256" key="10">
    <source>
        <dbReference type="RuleBase" id="RU004004"/>
    </source>
</evidence>
<keyword evidence="3 10" id="KW-0813">Transport</keyword>
<evidence type="ECO:0000259" key="13">
    <source>
        <dbReference type="Pfam" id="PF21305"/>
    </source>
</evidence>
<dbReference type="Pfam" id="PF21305">
    <property type="entry name" value="type_II_gspD_N0"/>
    <property type="match status" value="1"/>
</dbReference>
<keyword evidence="7" id="KW-0653">Protein transport</keyword>
<feature type="domain" description="NolW-like" evidence="12">
    <location>
        <begin position="311"/>
        <end position="403"/>
    </location>
</feature>
<dbReference type="GO" id="GO:0015627">
    <property type="term" value="C:type II protein secretion system complex"/>
    <property type="evidence" value="ECO:0007669"/>
    <property type="project" value="InterPro"/>
</dbReference>
<dbReference type="InterPro" id="IPR001775">
    <property type="entry name" value="GspD/PilQ"/>
</dbReference>
<evidence type="ECO:0000256" key="7">
    <source>
        <dbReference type="ARBA" id="ARBA00022927"/>
    </source>
</evidence>
<keyword evidence="5" id="KW-0812">Transmembrane</keyword>
<dbReference type="InterPro" id="IPR049371">
    <property type="entry name" value="GspD-like_N0"/>
</dbReference>
<dbReference type="GO" id="GO:0015628">
    <property type="term" value="P:protein secretion by the type II secretion system"/>
    <property type="evidence" value="ECO:0007669"/>
    <property type="project" value="InterPro"/>
</dbReference>
<dbReference type="EMBL" id="FNGA01000001">
    <property type="protein sequence ID" value="SDK52252.1"/>
    <property type="molecule type" value="Genomic_DNA"/>
</dbReference>
<keyword evidence="8" id="KW-0472">Membrane</keyword>
<dbReference type="InterPro" id="IPR005644">
    <property type="entry name" value="NolW-like"/>
</dbReference>
<keyword evidence="4" id="KW-1134">Transmembrane beta strand</keyword>
<accession>A0A1G9CKV8</accession>
<dbReference type="InterPro" id="IPR050810">
    <property type="entry name" value="Bact_Secretion_Sys_Channel"/>
</dbReference>
<evidence type="ECO:0000256" key="2">
    <source>
        <dbReference type="ARBA" id="ARBA00006980"/>
    </source>
</evidence>
<evidence type="ECO:0000259" key="12">
    <source>
        <dbReference type="Pfam" id="PF03958"/>
    </source>
</evidence>
<dbReference type="GO" id="GO:0009279">
    <property type="term" value="C:cell outer membrane"/>
    <property type="evidence" value="ECO:0007669"/>
    <property type="project" value="UniProtKB-SubCell"/>
</dbReference>
<dbReference type="Pfam" id="PF03958">
    <property type="entry name" value="Secretin_N"/>
    <property type="match status" value="2"/>
</dbReference>
<dbReference type="InterPro" id="IPR004846">
    <property type="entry name" value="T2SS/T3SS_dom"/>
</dbReference>
<keyword evidence="9" id="KW-0998">Cell outer membrane</keyword>
<dbReference type="PRINTS" id="PR00811">
    <property type="entry name" value="BCTERIALGSPD"/>
</dbReference>
<dbReference type="Gene3D" id="3.30.1370.120">
    <property type="match status" value="3"/>
</dbReference>